<dbReference type="Proteomes" id="UP000821845">
    <property type="component" value="Chromosome 7"/>
</dbReference>
<reference evidence="1" key="1">
    <citation type="submission" date="2020-05" db="EMBL/GenBank/DDBJ databases">
        <title>Large-scale comparative analyses of tick genomes elucidate their genetic diversity and vector capacities.</title>
        <authorList>
            <person name="Jia N."/>
            <person name="Wang J."/>
            <person name="Shi W."/>
            <person name="Du L."/>
            <person name="Sun Y."/>
            <person name="Zhan W."/>
            <person name="Jiang J."/>
            <person name="Wang Q."/>
            <person name="Zhang B."/>
            <person name="Ji P."/>
            <person name="Sakyi L.B."/>
            <person name="Cui X."/>
            <person name="Yuan T."/>
            <person name="Jiang B."/>
            <person name="Yang W."/>
            <person name="Lam T.T.-Y."/>
            <person name="Chang Q."/>
            <person name="Ding S."/>
            <person name="Wang X."/>
            <person name="Zhu J."/>
            <person name="Ruan X."/>
            <person name="Zhao L."/>
            <person name="Wei J."/>
            <person name="Que T."/>
            <person name="Du C."/>
            <person name="Cheng J."/>
            <person name="Dai P."/>
            <person name="Han X."/>
            <person name="Huang E."/>
            <person name="Gao Y."/>
            <person name="Liu J."/>
            <person name="Shao H."/>
            <person name="Ye R."/>
            <person name="Li L."/>
            <person name="Wei W."/>
            <person name="Wang X."/>
            <person name="Wang C."/>
            <person name="Yang T."/>
            <person name="Huo Q."/>
            <person name="Li W."/>
            <person name="Guo W."/>
            <person name="Chen H."/>
            <person name="Zhou L."/>
            <person name="Ni X."/>
            <person name="Tian J."/>
            <person name="Zhou Y."/>
            <person name="Sheng Y."/>
            <person name="Liu T."/>
            <person name="Pan Y."/>
            <person name="Xia L."/>
            <person name="Li J."/>
            <person name="Zhao F."/>
            <person name="Cao W."/>
        </authorList>
    </citation>
    <scope>NUCLEOTIDE SEQUENCE</scope>
    <source>
        <strain evidence="1">Hyas-2018</strain>
    </source>
</reference>
<accession>A0ACB7RVW5</accession>
<keyword evidence="2" id="KW-1185">Reference proteome</keyword>
<comment type="caution">
    <text evidence="1">The sequence shown here is derived from an EMBL/GenBank/DDBJ whole genome shotgun (WGS) entry which is preliminary data.</text>
</comment>
<evidence type="ECO:0000313" key="2">
    <source>
        <dbReference type="Proteomes" id="UP000821845"/>
    </source>
</evidence>
<dbReference type="EMBL" id="CM023487">
    <property type="protein sequence ID" value="KAH6926535.1"/>
    <property type="molecule type" value="Genomic_DNA"/>
</dbReference>
<proteinExistence type="predicted"/>
<sequence length="101" mass="10782">MGLLLAVGLFGALALRVCQDPDEPTVAAARGLRRDIRAYEALVEDVRSCYFAQATVPSALDAESVLDLTTASGGERADRKLVSHVSAQLVEDHQRTDGRSA</sequence>
<evidence type="ECO:0000313" key="1">
    <source>
        <dbReference type="EMBL" id="KAH6926535.1"/>
    </source>
</evidence>
<name>A0ACB7RVW5_HYAAI</name>
<organism evidence="1 2">
    <name type="scientific">Hyalomma asiaticum</name>
    <name type="common">Tick</name>
    <dbReference type="NCBI Taxonomy" id="266040"/>
    <lineage>
        <taxon>Eukaryota</taxon>
        <taxon>Metazoa</taxon>
        <taxon>Ecdysozoa</taxon>
        <taxon>Arthropoda</taxon>
        <taxon>Chelicerata</taxon>
        <taxon>Arachnida</taxon>
        <taxon>Acari</taxon>
        <taxon>Parasitiformes</taxon>
        <taxon>Ixodida</taxon>
        <taxon>Ixodoidea</taxon>
        <taxon>Ixodidae</taxon>
        <taxon>Hyalomminae</taxon>
        <taxon>Hyalomma</taxon>
    </lineage>
</organism>
<gene>
    <name evidence="1" type="ORF">HPB50_019641</name>
</gene>
<protein>
    <submittedName>
        <fullName evidence="1">Uncharacterized protein</fullName>
    </submittedName>
</protein>